<evidence type="ECO:0000313" key="1">
    <source>
        <dbReference type="EnsemblProtists" id="HpaP802281"/>
    </source>
</evidence>
<dbReference type="EMBL" id="JH597876">
    <property type="status" value="NOT_ANNOTATED_CDS"/>
    <property type="molecule type" value="Genomic_DNA"/>
</dbReference>
<keyword evidence="2" id="KW-1185">Reference proteome</keyword>
<evidence type="ECO:0000313" key="2">
    <source>
        <dbReference type="Proteomes" id="UP000011713"/>
    </source>
</evidence>
<organism evidence="1 2">
    <name type="scientific">Hyaloperonospora arabidopsidis (strain Emoy2)</name>
    <name type="common">Downy mildew agent</name>
    <name type="synonym">Peronospora arabidopsidis</name>
    <dbReference type="NCBI Taxonomy" id="559515"/>
    <lineage>
        <taxon>Eukaryota</taxon>
        <taxon>Sar</taxon>
        <taxon>Stramenopiles</taxon>
        <taxon>Oomycota</taxon>
        <taxon>Peronosporomycetes</taxon>
        <taxon>Peronosporales</taxon>
        <taxon>Peronosporaceae</taxon>
        <taxon>Hyaloperonospora</taxon>
    </lineage>
</organism>
<reference evidence="2" key="1">
    <citation type="journal article" date="2010" name="Science">
        <title>Signatures of adaptation to obligate biotrophy in the Hyaloperonospora arabidopsidis genome.</title>
        <authorList>
            <person name="Baxter L."/>
            <person name="Tripathy S."/>
            <person name="Ishaque N."/>
            <person name="Boot N."/>
            <person name="Cabral A."/>
            <person name="Kemen E."/>
            <person name="Thines M."/>
            <person name="Ah-Fong A."/>
            <person name="Anderson R."/>
            <person name="Badejoko W."/>
            <person name="Bittner-Eddy P."/>
            <person name="Boore J.L."/>
            <person name="Chibucos M.C."/>
            <person name="Coates M."/>
            <person name="Dehal P."/>
            <person name="Delehaunty K."/>
            <person name="Dong S."/>
            <person name="Downton P."/>
            <person name="Dumas B."/>
            <person name="Fabro G."/>
            <person name="Fronick C."/>
            <person name="Fuerstenberg S.I."/>
            <person name="Fulton L."/>
            <person name="Gaulin E."/>
            <person name="Govers F."/>
            <person name="Hughes L."/>
            <person name="Humphray S."/>
            <person name="Jiang R.H."/>
            <person name="Judelson H."/>
            <person name="Kamoun S."/>
            <person name="Kyung K."/>
            <person name="Meijer H."/>
            <person name="Minx P."/>
            <person name="Morris P."/>
            <person name="Nelson J."/>
            <person name="Phuntumart V."/>
            <person name="Qutob D."/>
            <person name="Rehmany A."/>
            <person name="Rougon-Cardoso A."/>
            <person name="Ryden P."/>
            <person name="Torto-Alalibo T."/>
            <person name="Studholme D."/>
            <person name="Wang Y."/>
            <person name="Win J."/>
            <person name="Wood J."/>
            <person name="Clifton S.W."/>
            <person name="Rogers J."/>
            <person name="Van den Ackerveken G."/>
            <person name="Jones J.D."/>
            <person name="McDowell J.M."/>
            <person name="Beynon J."/>
            <person name="Tyler B.M."/>
        </authorList>
    </citation>
    <scope>NUCLEOTIDE SEQUENCE [LARGE SCALE GENOMIC DNA]</scope>
    <source>
        <strain evidence="2">Emoy2</strain>
    </source>
</reference>
<dbReference type="HOGENOM" id="CLU_1301777_0_0_1"/>
<dbReference type="VEuPathDB" id="FungiDB:HpaG802281"/>
<protein>
    <submittedName>
        <fullName evidence="1">Uncharacterized protein</fullName>
    </submittedName>
</protein>
<reference evidence="1" key="2">
    <citation type="submission" date="2015-06" db="UniProtKB">
        <authorList>
            <consortium name="EnsemblProtists"/>
        </authorList>
    </citation>
    <scope>IDENTIFICATION</scope>
    <source>
        <strain evidence="1">Emoy2</strain>
    </source>
</reference>
<dbReference type="EnsemblProtists" id="HpaT802281">
    <property type="protein sequence ID" value="HpaP802281"/>
    <property type="gene ID" value="HpaG802281"/>
</dbReference>
<dbReference type="Proteomes" id="UP000011713">
    <property type="component" value="Unassembled WGS sequence"/>
</dbReference>
<sequence length="212" mass="24777">MSCPDMANPQLVHQRKEWIKKRTHEVMRDGREVEGFESDLFECRNCGSSRTRYRRWRRKAVVDPDLSKTRPESSLGNKCNMRGAAVRVPHIVLQQIWQIAGQHHRNEQLRRQGGLRRLFQHQALYDTRVRLWRDEAKAAVLSRRIYGSRSHRSSSVASLSFSSMVTRGPVTNWLARRWWNWALALASADFSPLDLRRSLHFSALTLLVLSFI</sequence>
<dbReference type="eggNOG" id="ENOG502S5DV">
    <property type="taxonomic scope" value="Eukaryota"/>
</dbReference>
<dbReference type="InParanoid" id="M4B7M9"/>
<dbReference type="STRING" id="559515.M4B7M9"/>
<proteinExistence type="predicted"/>
<accession>M4B7M9</accession>
<name>M4B7M9_HYAAE</name>
<dbReference type="AlphaFoldDB" id="M4B7M9"/>